<protein>
    <submittedName>
        <fullName evidence="1">Uncharacterized protein</fullName>
    </submittedName>
</protein>
<keyword evidence="2" id="KW-1185">Reference proteome</keyword>
<reference evidence="1 2" key="1">
    <citation type="submission" date="2020-08" db="EMBL/GenBank/DDBJ databases">
        <title>Genomic Encyclopedia of Type Strains, Phase IV (KMG-IV): sequencing the most valuable type-strain genomes for metagenomic binning, comparative biology and taxonomic classification.</title>
        <authorList>
            <person name="Goeker M."/>
        </authorList>
    </citation>
    <scope>NUCLEOTIDE SEQUENCE [LARGE SCALE GENOMIC DNA]</scope>
    <source>
        <strain evidence="1 2">DSM 100694</strain>
    </source>
</reference>
<name>A0A840DUB4_9HYPH</name>
<accession>A0A840DUB4</accession>
<gene>
    <name evidence="1" type="ORF">GGR08_001010</name>
</gene>
<proteinExistence type="predicted"/>
<evidence type="ECO:0000313" key="2">
    <source>
        <dbReference type="Proteomes" id="UP000585970"/>
    </source>
</evidence>
<evidence type="ECO:0000313" key="1">
    <source>
        <dbReference type="EMBL" id="MBB4076704.1"/>
    </source>
</evidence>
<dbReference type="EMBL" id="JACIFE010000009">
    <property type="protein sequence ID" value="MBB4076704.1"/>
    <property type="molecule type" value="Genomic_DNA"/>
</dbReference>
<dbReference type="AlphaFoldDB" id="A0A840DUB4"/>
<sequence>MMVSACFLHKHKNGGVQWLYRYIIHFMVDAVKWDWES</sequence>
<comment type="caution">
    <text evidence="1">The sequence shown here is derived from an EMBL/GenBank/DDBJ whole genome shotgun (WGS) entry which is preliminary data.</text>
</comment>
<dbReference type="Proteomes" id="UP000585970">
    <property type="component" value="Unassembled WGS sequence"/>
</dbReference>
<organism evidence="1 2">
    <name type="scientific">Bartonella fuyuanensis</name>
    <dbReference type="NCBI Taxonomy" id="1460968"/>
    <lineage>
        <taxon>Bacteria</taxon>
        <taxon>Pseudomonadati</taxon>
        <taxon>Pseudomonadota</taxon>
        <taxon>Alphaproteobacteria</taxon>
        <taxon>Hyphomicrobiales</taxon>
        <taxon>Bartonellaceae</taxon>
        <taxon>Bartonella</taxon>
    </lineage>
</organism>